<organism evidence="1">
    <name type="scientific">marine sediment metagenome</name>
    <dbReference type="NCBI Taxonomy" id="412755"/>
    <lineage>
        <taxon>unclassified sequences</taxon>
        <taxon>metagenomes</taxon>
        <taxon>ecological metagenomes</taxon>
    </lineage>
</organism>
<dbReference type="AlphaFoldDB" id="A0A0F9F450"/>
<sequence>MVSFWLVTGLDSANATRFVPDPALFRTEKEANDWCEEHTTASLLLGAQLVRVGSFKKKKATP</sequence>
<proteinExistence type="predicted"/>
<gene>
    <name evidence="1" type="ORF">LCGC14_1998590</name>
</gene>
<name>A0A0F9F450_9ZZZZ</name>
<comment type="caution">
    <text evidence="1">The sequence shown here is derived from an EMBL/GenBank/DDBJ whole genome shotgun (WGS) entry which is preliminary data.</text>
</comment>
<dbReference type="EMBL" id="LAZR01022673">
    <property type="protein sequence ID" value="KKL81058.1"/>
    <property type="molecule type" value="Genomic_DNA"/>
</dbReference>
<reference evidence="1" key="1">
    <citation type="journal article" date="2015" name="Nature">
        <title>Complex archaea that bridge the gap between prokaryotes and eukaryotes.</title>
        <authorList>
            <person name="Spang A."/>
            <person name="Saw J.H."/>
            <person name="Jorgensen S.L."/>
            <person name="Zaremba-Niedzwiedzka K."/>
            <person name="Martijn J."/>
            <person name="Lind A.E."/>
            <person name="van Eijk R."/>
            <person name="Schleper C."/>
            <person name="Guy L."/>
            <person name="Ettema T.J."/>
        </authorList>
    </citation>
    <scope>NUCLEOTIDE SEQUENCE</scope>
</reference>
<evidence type="ECO:0000313" key="1">
    <source>
        <dbReference type="EMBL" id="KKL81058.1"/>
    </source>
</evidence>
<protein>
    <submittedName>
        <fullName evidence="1">Uncharacterized protein</fullName>
    </submittedName>
</protein>
<accession>A0A0F9F450</accession>